<evidence type="ECO:0000313" key="3">
    <source>
        <dbReference type="Proteomes" id="UP000594364"/>
    </source>
</evidence>
<feature type="compositionally biased region" description="Basic and acidic residues" evidence="1">
    <location>
        <begin position="153"/>
        <end position="172"/>
    </location>
</feature>
<dbReference type="OrthoDB" id="3440029at2759"/>
<keyword evidence="3" id="KW-1185">Reference proteome</keyword>
<feature type="compositionally biased region" description="Acidic residues" evidence="1">
    <location>
        <begin position="173"/>
        <end position="185"/>
    </location>
</feature>
<sequence length="185" mass="20956">MSEQQQAIPAHHHLQQMKPVHRMPPIQPVPQVSRTQPIYTMPQVLPTQAVGQAQSTRPHLFPIIGANRAHGAHGTPNQNDQRVRRQSTPRAYEARPRDGHHVVRPSPPSTQPSPRPRTLLQAVDLDSMKRKAYKEGLDDAVASLRDRHDDLFDDAIDRGHGLDSRPHHRGELLEEPTEEDVYQPE</sequence>
<feature type="compositionally biased region" description="Pro residues" evidence="1">
    <location>
        <begin position="105"/>
        <end position="115"/>
    </location>
</feature>
<accession>A0A7U3Q0Q9</accession>
<organism evidence="2 3">
    <name type="scientific">Epichloe festucae (strain Fl1)</name>
    <dbReference type="NCBI Taxonomy" id="877507"/>
    <lineage>
        <taxon>Eukaryota</taxon>
        <taxon>Fungi</taxon>
        <taxon>Dikarya</taxon>
        <taxon>Ascomycota</taxon>
        <taxon>Pezizomycotina</taxon>
        <taxon>Sordariomycetes</taxon>
        <taxon>Hypocreomycetidae</taxon>
        <taxon>Hypocreales</taxon>
        <taxon>Clavicipitaceae</taxon>
        <taxon>Epichloe</taxon>
    </lineage>
</organism>
<feature type="region of interest" description="Disordered" evidence="1">
    <location>
        <begin position="153"/>
        <end position="185"/>
    </location>
</feature>
<dbReference type="AlphaFoldDB" id="A0A7U3Q0Q9"/>
<gene>
    <name evidence="2" type="ORF">C2857_004653</name>
</gene>
<dbReference type="Proteomes" id="UP000594364">
    <property type="component" value="Chromosome 5"/>
</dbReference>
<dbReference type="EMBL" id="CP031389">
    <property type="protein sequence ID" value="QPH12456.1"/>
    <property type="molecule type" value="Genomic_DNA"/>
</dbReference>
<evidence type="ECO:0000313" key="2">
    <source>
        <dbReference type="EMBL" id="QPH12456.1"/>
    </source>
</evidence>
<reference evidence="2 3" key="1">
    <citation type="journal article" date="2018" name="PLoS Genet.">
        <title>Repeat elements organise 3D genome structure and mediate transcription in the filamentous fungus Epichloe festucae.</title>
        <authorList>
            <person name="Winter D.J."/>
            <person name="Ganley A.R.D."/>
            <person name="Young C.A."/>
            <person name="Liachko I."/>
            <person name="Schardl C.L."/>
            <person name="Dupont P.Y."/>
            <person name="Berry D."/>
            <person name="Ram A."/>
            <person name="Scott B."/>
            <person name="Cox M.P."/>
        </authorList>
    </citation>
    <scope>NUCLEOTIDE SEQUENCE [LARGE SCALE GENOMIC DNA]</scope>
    <source>
        <strain evidence="2 3">Fl1</strain>
    </source>
</reference>
<evidence type="ECO:0000256" key="1">
    <source>
        <dbReference type="SAM" id="MobiDB-lite"/>
    </source>
</evidence>
<feature type="compositionally biased region" description="Basic residues" evidence="1">
    <location>
        <begin position="10"/>
        <end position="21"/>
    </location>
</feature>
<feature type="compositionally biased region" description="Basic and acidic residues" evidence="1">
    <location>
        <begin position="92"/>
        <end position="101"/>
    </location>
</feature>
<feature type="region of interest" description="Disordered" evidence="1">
    <location>
        <begin position="64"/>
        <end position="118"/>
    </location>
</feature>
<proteinExistence type="predicted"/>
<feature type="region of interest" description="Disordered" evidence="1">
    <location>
        <begin position="1"/>
        <end position="30"/>
    </location>
</feature>
<protein>
    <submittedName>
        <fullName evidence="2">Uncharacterized protein</fullName>
    </submittedName>
</protein>
<name>A0A7U3Q0Q9_EPIFF</name>